<reference evidence="1" key="2">
    <citation type="journal article" date="2023" name="Int. J. Mol. Sci.">
        <title>De Novo Assembly and Annotation of 11 Diverse Shrub Willow (Salix) Genomes Reveals Novel Gene Organization in Sex-Linked Regions.</title>
        <authorList>
            <person name="Hyden B."/>
            <person name="Feng K."/>
            <person name="Yates T.B."/>
            <person name="Jawdy S."/>
            <person name="Cereghino C."/>
            <person name="Smart L.B."/>
            <person name="Muchero W."/>
        </authorList>
    </citation>
    <scope>NUCLEOTIDE SEQUENCE</scope>
    <source>
        <tissue evidence="1">Shoot tip</tissue>
    </source>
</reference>
<dbReference type="EMBL" id="JAPFFK010000015">
    <property type="protein sequence ID" value="KAJ6711977.1"/>
    <property type="molecule type" value="Genomic_DNA"/>
</dbReference>
<sequence length="37" mass="4071">MDPKMLGSLLGLKHVHEQLSKTNLTLNLSPALQLEVT</sequence>
<evidence type="ECO:0000313" key="2">
    <source>
        <dbReference type="Proteomes" id="UP001151532"/>
    </source>
</evidence>
<reference evidence="1" key="1">
    <citation type="submission" date="2022-11" db="EMBL/GenBank/DDBJ databases">
        <authorList>
            <person name="Hyden B.L."/>
            <person name="Feng K."/>
            <person name="Yates T."/>
            <person name="Jawdy S."/>
            <person name="Smart L.B."/>
            <person name="Muchero W."/>
        </authorList>
    </citation>
    <scope>NUCLEOTIDE SEQUENCE</scope>
    <source>
        <tissue evidence="1">Shoot tip</tissue>
    </source>
</reference>
<dbReference type="Proteomes" id="UP001151532">
    <property type="component" value="Chromosome 1"/>
</dbReference>
<gene>
    <name evidence="1" type="ORF">OIU79_008240</name>
</gene>
<proteinExistence type="predicted"/>
<comment type="caution">
    <text evidence="1">The sequence shown here is derived from an EMBL/GenBank/DDBJ whole genome shotgun (WGS) entry which is preliminary data.</text>
</comment>
<organism evidence="1 2">
    <name type="scientific">Salix purpurea</name>
    <name type="common">Purple osier willow</name>
    <dbReference type="NCBI Taxonomy" id="77065"/>
    <lineage>
        <taxon>Eukaryota</taxon>
        <taxon>Viridiplantae</taxon>
        <taxon>Streptophyta</taxon>
        <taxon>Embryophyta</taxon>
        <taxon>Tracheophyta</taxon>
        <taxon>Spermatophyta</taxon>
        <taxon>Magnoliopsida</taxon>
        <taxon>eudicotyledons</taxon>
        <taxon>Gunneridae</taxon>
        <taxon>Pentapetalae</taxon>
        <taxon>rosids</taxon>
        <taxon>fabids</taxon>
        <taxon>Malpighiales</taxon>
        <taxon>Salicaceae</taxon>
        <taxon>Saliceae</taxon>
        <taxon>Salix</taxon>
    </lineage>
</organism>
<accession>A0A9Q0TI03</accession>
<dbReference type="AlphaFoldDB" id="A0A9Q0TI03"/>
<name>A0A9Q0TI03_SALPP</name>
<protein>
    <submittedName>
        <fullName evidence="1">Uncharacterized protein</fullName>
    </submittedName>
</protein>
<keyword evidence="2" id="KW-1185">Reference proteome</keyword>
<evidence type="ECO:0000313" key="1">
    <source>
        <dbReference type="EMBL" id="KAJ6711977.1"/>
    </source>
</evidence>